<keyword evidence="3" id="KW-0813">Transport</keyword>
<name>A3U1F1_PSEBH</name>
<feature type="signal peptide" evidence="6">
    <location>
        <begin position="1"/>
        <end position="23"/>
    </location>
</feature>
<dbReference type="EMBL" id="AAMO01000009">
    <property type="protein sequence ID" value="EAQ02134.1"/>
    <property type="molecule type" value="Genomic_DNA"/>
</dbReference>
<keyword evidence="8" id="KW-1185">Reference proteome</keyword>
<dbReference type="Pfam" id="PF03480">
    <property type="entry name" value="DctP"/>
    <property type="match status" value="1"/>
</dbReference>
<evidence type="ECO:0000256" key="3">
    <source>
        <dbReference type="ARBA" id="ARBA00022448"/>
    </source>
</evidence>
<accession>A3U1F1</accession>
<evidence type="ECO:0000256" key="5">
    <source>
        <dbReference type="ARBA" id="ARBA00022764"/>
    </source>
</evidence>
<dbReference type="OrthoDB" id="7239472at2"/>
<organism evidence="7 8">
    <name type="scientific">Pseudooceanicola batsensis (strain ATCC BAA-863 / DSM 15984 / KCTC 12145 / HTCC2597)</name>
    <name type="common">Oceanicola batsensis</name>
    <dbReference type="NCBI Taxonomy" id="252305"/>
    <lineage>
        <taxon>Bacteria</taxon>
        <taxon>Pseudomonadati</taxon>
        <taxon>Pseudomonadota</taxon>
        <taxon>Alphaproteobacteria</taxon>
        <taxon>Rhodobacterales</taxon>
        <taxon>Paracoccaceae</taxon>
        <taxon>Pseudooceanicola</taxon>
    </lineage>
</organism>
<dbReference type="CDD" id="cd13666">
    <property type="entry name" value="PBP2_TRAP_DctP_like_1"/>
    <property type="match status" value="1"/>
</dbReference>
<evidence type="ECO:0000313" key="7">
    <source>
        <dbReference type="EMBL" id="EAQ02134.1"/>
    </source>
</evidence>
<proteinExistence type="inferred from homology"/>
<dbReference type="InterPro" id="IPR038404">
    <property type="entry name" value="TRAP_DctP_sf"/>
</dbReference>
<gene>
    <name evidence="7" type="ORF">OB2597_20956</name>
</gene>
<dbReference type="GO" id="GO:0042597">
    <property type="term" value="C:periplasmic space"/>
    <property type="evidence" value="ECO:0007669"/>
    <property type="project" value="UniProtKB-SubCell"/>
</dbReference>
<dbReference type="Gene3D" id="3.40.190.170">
    <property type="entry name" value="Bacterial extracellular solute-binding protein, family 7"/>
    <property type="match status" value="1"/>
</dbReference>
<reference evidence="7 8" key="1">
    <citation type="journal article" date="2010" name="J. Bacteriol.">
        <title>Genome sequences of Oceanicola granulosus HTCC2516(T) and Oceanicola batsensis HTCC2597(TDelta).</title>
        <authorList>
            <person name="Thrash J.C."/>
            <person name="Cho J.C."/>
            <person name="Vergin K.L."/>
            <person name="Giovannoni S.J."/>
        </authorList>
    </citation>
    <scope>NUCLEOTIDE SEQUENCE [LARGE SCALE GENOMIC DNA]</scope>
    <source>
        <strain evidence="8">ATCC BAA-863 / DSM 15984 / KCTC 12145 / HTCC2597</strain>
    </source>
</reference>
<comment type="subcellular location">
    <subcellularLocation>
        <location evidence="1">Periplasm</location>
    </subcellularLocation>
</comment>
<dbReference type="Proteomes" id="UP000004318">
    <property type="component" value="Unassembled WGS sequence"/>
</dbReference>
<dbReference type="InterPro" id="IPR018389">
    <property type="entry name" value="DctP_fam"/>
</dbReference>
<keyword evidence="4 6" id="KW-0732">Signal</keyword>
<evidence type="ECO:0000256" key="4">
    <source>
        <dbReference type="ARBA" id="ARBA00022729"/>
    </source>
</evidence>
<comment type="caution">
    <text evidence="7">The sequence shown here is derived from an EMBL/GenBank/DDBJ whole genome shotgun (WGS) entry which is preliminary data.</text>
</comment>
<comment type="similarity">
    <text evidence="2">Belongs to the bacterial solute-binding protein 7 family.</text>
</comment>
<dbReference type="AlphaFoldDB" id="A3U1F1"/>
<dbReference type="RefSeq" id="WP_009804132.1">
    <property type="nucleotide sequence ID" value="NZ_AAMO01000009.1"/>
</dbReference>
<keyword evidence="5" id="KW-0574">Periplasm</keyword>
<evidence type="ECO:0000256" key="2">
    <source>
        <dbReference type="ARBA" id="ARBA00009023"/>
    </source>
</evidence>
<evidence type="ECO:0000256" key="6">
    <source>
        <dbReference type="SAM" id="SignalP"/>
    </source>
</evidence>
<evidence type="ECO:0000256" key="1">
    <source>
        <dbReference type="ARBA" id="ARBA00004418"/>
    </source>
</evidence>
<dbReference type="PANTHER" id="PTHR33376">
    <property type="match status" value="1"/>
</dbReference>
<dbReference type="STRING" id="252305.OB2597_20956"/>
<evidence type="ECO:0000313" key="8">
    <source>
        <dbReference type="Proteomes" id="UP000004318"/>
    </source>
</evidence>
<dbReference type="HOGENOM" id="CLU_060692_0_0_5"/>
<protein>
    <submittedName>
        <fullName evidence="7">TRAP-T family transporter, DctP (Periplasmic binding) subunit</fullName>
    </submittedName>
</protein>
<dbReference type="NCBIfam" id="NF037995">
    <property type="entry name" value="TRAP_S1"/>
    <property type="match status" value="1"/>
</dbReference>
<feature type="chain" id="PRO_5002660292" evidence="6">
    <location>
        <begin position="24"/>
        <end position="378"/>
    </location>
</feature>
<sequence>MKRTITSLVAGASLFALAGAAQAQDLTFAGGWPPNSAPTAKLEEFAKAVEENSGGDVTVKVFPLSLLSFAEANAGVRDGIADITANLMAYFPQEFSHFNMLAEFSELVELEEFSSEMSSLAFTGAITEYVINSCPDCKEQIKAQNQVYLGASSTTSYVLQCVVPIETVADLEGKRIRAAGAYWARWAESVGAVPVSMSINETLEGLNQGVVDCTASNTADFVNFGFIDVVKYLYLGLPGAQFNVAYTMNRDSWNSLSEDNKEAMLKSAAKLNADIAYVYIEEARVGKERAPNEGIEYVEASDELVTMNREFIAEDKDAIAEIYKERFSIESGSEAADALTELLGKWTELTKDVDSAEALAEIYWNEIYSKIDVASYGQ</sequence>
<dbReference type="PANTHER" id="PTHR33376:SF7">
    <property type="entry name" value="C4-DICARBOXYLATE-BINDING PROTEIN DCTB"/>
    <property type="match status" value="1"/>
</dbReference>
<dbReference type="GO" id="GO:0055085">
    <property type="term" value="P:transmembrane transport"/>
    <property type="evidence" value="ECO:0007669"/>
    <property type="project" value="InterPro"/>
</dbReference>